<feature type="compositionally biased region" description="Pro residues" evidence="1">
    <location>
        <begin position="120"/>
        <end position="130"/>
    </location>
</feature>
<gene>
    <name evidence="2" type="primary">TMEM141</name>
</gene>
<reference evidence="2 3" key="1">
    <citation type="submission" date="2021-02" db="EMBL/GenBank/DDBJ databases">
        <title>Safari Cat Assemblies.</title>
        <authorList>
            <person name="Bredemeyer K.R."/>
            <person name="Murphy W.J."/>
        </authorList>
    </citation>
    <scope>NUCLEOTIDE SEQUENCE [LARGE SCALE GENOMIC DNA]</scope>
</reference>
<dbReference type="PANTHER" id="PTHR47229:SF1">
    <property type="entry name" value="TRANSMEMBRANE PROTEIN 141"/>
    <property type="match status" value="1"/>
</dbReference>
<dbReference type="Gene3D" id="1.10.3350.20">
    <property type="entry name" value="Tmem141 protein family"/>
    <property type="match status" value="1"/>
</dbReference>
<keyword evidence="3" id="KW-1185">Reference proteome</keyword>
<accession>A0ABI8AK96</accession>
<name>A0ABI8AK96_FELCA</name>
<dbReference type="GeneTree" id="ENSGT00940000153116"/>
<dbReference type="Pfam" id="PF15110">
    <property type="entry name" value="TMEM141"/>
    <property type="match status" value="1"/>
</dbReference>
<proteinExistence type="predicted"/>
<feature type="region of interest" description="Disordered" evidence="1">
    <location>
        <begin position="114"/>
        <end position="137"/>
    </location>
</feature>
<reference evidence="2" key="2">
    <citation type="submission" date="2025-08" db="UniProtKB">
        <authorList>
            <consortium name="Ensembl"/>
        </authorList>
    </citation>
    <scope>IDENTIFICATION</scope>
    <source>
        <strain evidence="2">breed Abyssinian</strain>
    </source>
</reference>
<dbReference type="InterPro" id="IPR038259">
    <property type="entry name" value="Tmem141_sf"/>
</dbReference>
<dbReference type="Ensembl" id="ENSFCTT00005088381.1">
    <property type="protein sequence ID" value="ENSFCTP00005059601.1"/>
    <property type="gene ID" value="ENSFCTG00005031863.1"/>
</dbReference>
<evidence type="ECO:0008006" key="4">
    <source>
        <dbReference type="Google" id="ProtNLM"/>
    </source>
</evidence>
<evidence type="ECO:0000313" key="2">
    <source>
        <dbReference type="Ensembl" id="ENSFCTP00005059601.1"/>
    </source>
</evidence>
<sequence>MVNLGLSRVDDAVAAKHPGLREYAACQSSAFVKGIFTFVTGTGATFGLQMFLQRKFPYPFQWKVLVAVDAATSGSSWRRGGSPKTWAQIGAARRAPAGAQKTWAKDFRNTALRASAPQTGPLPPQRPSPHPKVTQRVSPAHRRGQICQTCANCFHTGPGGQTRGAVPMVVGSHRAVRNTVATEAAEGQRGSGHLAEGPSACSGALTLPVWPRRPPQSEGTAAAGGRWTNKCLALLQPEFCSHREARQSRCHLRIIHGRTCQGSS</sequence>
<protein>
    <recommendedName>
        <fullName evidence="4">Transmembrane protein 141</fullName>
    </recommendedName>
</protein>
<reference evidence="2" key="3">
    <citation type="submission" date="2025-09" db="UniProtKB">
        <authorList>
            <consortium name="Ensembl"/>
        </authorList>
    </citation>
    <scope>IDENTIFICATION</scope>
    <source>
        <strain evidence="2">breed Abyssinian</strain>
    </source>
</reference>
<dbReference type="InterPro" id="IPR026788">
    <property type="entry name" value="Tmem141"/>
</dbReference>
<organism evidence="2 3">
    <name type="scientific">Felis catus</name>
    <name type="common">Cat</name>
    <name type="synonym">Felis silvestris catus</name>
    <dbReference type="NCBI Taxonomy" id="9685"/>
    <lineage>
        <taxon>Eukaryota</taxon>
        <taxon>Metazoa</taxon>
        <taxon>Chordata</taxon>
        <taxon>Craniata</taxon>
        <taxon>Vertebrata</taxon>
        <taxon>Euteleostomi</taxon>
        <taxon>Mammalia</taxon>
        <taxon>Eutheria</taxon>
        <taxon>Laurasiatheria</taxon>
        <taxon>Carnivora</taxon>
        <taxon>Feliformia</taxon>
        <taxon>Felidae</taxon>
        <taxon>Felinae</taxon>
        <taxon>Felis</taxon>
    </lineage>
</organism>
<dbReference type="Proteomes" id="UP000823872">
    <property type="component" value="Chromosome D4"/>
</dbReference>
<evidence type="ECO:0000256" key="1">
    <source>
        <dbReference type="SAM" id="MobiDB-lite"/>
    </source>
</evidence>
<dbReference type="PANTHER" id="PTHR47229">
    <property type="entry name" value="TRANSMEMBRANE PROTEIN 141"/>
    <property type="match status" value="1"/>
</dbReference>
<evidence type="ECO:0000313" key="3">
    <source>
        <dbReference type="Proteomes" id="UP000823872"/>
    </source>
</evidence>